<proteinExistence type="predicted"/>
<comment type="caution">
    <text evidence="2">The sequence shown here is derived from an EMBL/GenBank/DDBJ whole genome shotgun (WGS) entry which is preliminary data.</text>
</comment>
<organism evidence="2 3">
    <name type="scientific">Protopolystoma xenopodis</name>
    <dbReference type="NCBI Taxonomy" id="117903"/>
    <lineage>
        <taxon>Eukaryota</taxon>
        <taxon>Metazoa</taxon>
        <taxon>Spiralia</taxon>
        <taxon>Lophotrochozoa</taxon>
        <taxon>Platyhelminthes</taxon>
        <taxon>Monogenea</taxon>
        <taxon>Polyopisthocotylea</taxon>
        <taxon>Polystomatidea</taxon>
        <taxon>Polystomatidae</taxon>
        <taxon>Protopolystoma</taxon>
    </lineage>
</organism>
<protein>
    <submittedName>
        <fullName evidence="2">Uncharacterized protein</fullName>
    </submittedName>
</protein>
<dbReference type="AlphaFoldDB" id="A0A448WWT3"/>
<gene>
    <name evidence="2" type="ORF">PXEA_LOCUS15595</name>
</gene>
<evidence type="ECO:0000256" key="1">
    <source>
        <dbReference type="SAM" id="MobiDB-lite"/>
    </source>
</evidence>
<name>A0A448WWT3_9PLAT</name>
<dbReference type="EMBL" id="CAAALY010054951">
    <property type="protein sequence ID" value="VEL22155.1"/>
    <property type="molecule type" value="Genomic_DNA"/>
</dbReference>
<keyword evidence="3" id="KW-1185">Reference proteome</keyword>
<dbReference type="Proteomes" id="UP000784294">
    <property type="component" value="Unassembled WGS sequence"/>
</dbReference>
<reference evidence="2" key="1">
    <citation type="submission" date="2018-11" db="EMBL/GenBank/DDBJ databases">
        <authorList>
            <consortium name="Pathogen Informatics"/>
        </authorList>
    </citation>
    <scope>NUCLEOTIDE SEQUENCE</scope>
</reference>
<evidence type="ECO:0000313" key="3">
    <source>
        <dbReference type="Proteomes" id="UP000784294"/>
    </source>
</evidence>
<accession>A0A448WWT3</accession>
<feature type="compositionally biased region" description="Basic and acidic residues" evidence="1">
    <location>
        <begin position="15"/>
        <end position="28"/>
    </location>
</feature>
<feature type="region of interest" description="Disordered" evidence="1">
    <location>
        <begin position="1"/>
        <end position="31"/>
    </location>
</feature>
<evidence type="ECO:0000313" key="2">
    <source>
        <dbReference type="EMBL" id="VEL22155.1"/>
    </source>
</evidence>
<sequence length="181" mass="20224">MWTNVGPSVAELTEPPDRHPDWHTDRQTGRQGWGSDKAIYRLSSYFWLAFSRFPLRYPCRESCCLHKGLCQPLMVSVLVPVLVVLGGKVRHCRVDCGQRKVFTCCPGHCLKGRRPFDWIPSNGNFGQRIGDTAASLTGLLAGSDAKRPTADDRGTQERRGIDNTSVESFIACVYLSFCLCD</sequence>